<organism evidence="2 3">
    <name type="scientific">Lasius platythorax</name>
    <dbReference type="NCBI Taxonomy" id="488582"/>
    <lineage>
        <taxon>Eukaryota</taxon>
        <taxon>Metazoa</taxon>
        <taxon>Ecdysozoa</taxon>
        <taxon>Arthropoda</taxon>
        <taxon>Hexapoda</taxon>
        <taxon>Insecta</taxon>
        <taxon>Pterygota</taxon>
        <taxon>Neoptera</taxon>
        <taxon>Endopterygota</taxon>
        <taxon>Hymenoptera</taxon>
        <taxon>Apocrita</taxon>
        <taxon>Aculeata</taxon>
        <taxon>Formicoidea</taxon>
        <taxon>Formicidae</taxon>
        <taxon>Formicinae</taxon>
        <taxon>Lasius</taxon>
        <taxon>Lasius</taxon>
    </lineage>
</organism>
<comment type="caution">
    <text evidence="2">The sequence shown here is derived from an EMBL/GenBank/DDBJ whole genome shotgun (WGS) entry which is preliminary data.</text>
</comment>
<keyword evidence="3" id="KW-1185">Reference proteome</keyword>
<evidence type="ECO:0000313" key="2">
    <source>
        <dbReference type="EMBL" id="CAL1672898.1"/>
    </source>
</evidence>
<keyword evidence="1" id="KW-0175">Coiled coil</keyword>
<evidence type="ECO:0000256" key="1">
    <source>
        <dbReference type="SAM" id="Coils"/>
    </source>
</evidence>
<proteinExistence type="predicted"/>
<dbReference type="Proteomes" id="UP001497644">
    <property type="component" value="Unassembled WGS sequence"/>
</dbReference>
<feature type="coiled-coil region" evidence="1">
    <location>
        <begin position="142"/>
        <end position="169"/>
    </location>
</feature>
<name>A0AAV2MZT2_9HYME</name>
<reference evidence="2" key="1">
    <citation type="submission" date="2024-04" db="EMBL/GenBank/DDBJ databases">
        <authorList>
            <consortium name="Molecular Ecology Group"/>
        </authorList>
    </citation>
    <scope>NUCLEOTIDE SEQUENCE</scope>
</reference>
<sequence length="311" mass="34552">MKIPDLESSTTLNLPLDTSLDTGMMVDIDDIPLSRRSSFSVASVASLGSSVSANFATSKRKRKISSDINIEEIKTELSQIKACQLGNHLLDKLSEMDMVRQSLGNKKSGIKGEINGKIKRCTAEIRVALQDFLTRCENSMEILTLRQQNAELAQRISSMEREIKLLKDTGANSAASLSTPSMQKSFLPTPAMKKKVKVISNVQVVPPKLPLVIRPPIRGTSIMLQDHPVNDLDALLTEQITDLIQRREQIRESTKRSSSLNLKKPTPTDSVVIQPAEFPSLALHLEQNGQRLLEEERNQTLGTHPRIRILV</sequence>
<protein>
    <submittedName>
        <fullName evidence="2">Uncharacterized protein</fullName>
    </submittedName>
</protein>
<dbReference type="AlphaFoldDB" id="A0AAV2MZT2"/>
<gene>
    <name evidence="2" type="ORF">LPLAT_LOCUS12883</name>
</gene>
<dbReference type="EMBL" id="CAXIPU020001105">
    <property type="protein sequence ID" value="CAL1672898.1"/>
    <property type="molecule type" value="Genomic_DNA"/>
</dbReference>
<evidence type="ECO:0000313" key="3">
    <source>
        <dbReference type="Proteomes" id="UP001497644"/>
    </source>
</evidence>
<accession>A0AAV2MZT2</accession>